<dbReference type="PANTHER" id="PTHR10048">
    <property type="entry name" value="PHOSPHATIDYLINOSITOL KINASE"/>
    <property type="match status" value="1"/>
</dbReference>
<keyword evidence="12" id="KW-0581">Phagocytosis</keyword>
<evidence type="ECO:0000313" key="30">
    <source>
        <dbReference type="Proteomes" id="UP000242188"/>
    </source>
</evidence>
<protein>
    <recommendedName>
        <fullName evidence="19">Phosphatidylinositol 4,5-bisphosphate 3-kinase catalytic subunit alpha isoform</fullName>
        <ecNumber evidence="4">2.7.1.137</ecNumber>
        <ecNumber evidence="3">2.7.1.153</ecNumber>
        <ecNumber evidence="5">2.7.11.1</ecNumber>
    </recommendedName>
    <alternativeName>
        <fullName evidence="22">Phosphatidylinositol 4,5-bisphosphate 3-kinase 110 kDa catalytic subunit alpha</fullName>
    </alternativeName>
    <alternativeName>
        <fullName evidence="21">Phosphoinositide-3-kinase catalytic alpha polypeptide</fullName>
    </alternativeName>
    <alternativeName>
        <fullName evidence="20">Serine/threonine protein kinase PIK3CA</fullName>
    </alternativeName>
</protein>
<dbReference type="GO" id="GO:0048015">
    <property type="term" value="P:phosphatidylinositol-mediated signaling"/>
    <property type="evidence" value="ECO:0007669"/>
    <property type="project" value="TreeGrafter"/>
</dbReference>
<evidence type="ECO:0000313" key="29">
    <source>
        <dbReference type="EMBL" id="OWF43394.1"/>
    </source>
</evidence>
<dbReference type="OrthoDB" id="67688at2759"/>
<dbReference type="CDD" id="cd05165">
    <property type="entry name" value="PI3Kc_I"/>
    <property type="match status" value="1"/>
</dbReference>
<evidence type="ECO:0000256" key="17">
    <source>
        <dbReference type="ARBA" id="ARBA00051347"/>
    </source>
</evidence>
<dbReference type="FunFam" id="2.60.40.150:FF:000041">
    <property type="entry name" value="Phosphatidylinositol 4,5-bisphosphate 3-kinase catalytic subunit"/>
    <property type="match status" value="1"/>
</dbReference>
<comment type="similarity">
    <text evidence="23">Belongs to the PI3/PI4-kinase family.</text>
</comment>
<dbReference type="InterPro" id="IPR029071">
    <property type="entry name" value="Ubiquitin-like_domsf"/>
</dbReference>
<evidence type="ECO:0000256" key="9">
    <source>
        <dbReference type="ARBA" id="ARBA00022741"/>
    </source>
</evidence>
<comment type="pathway">
    <text evidence="2">Lipid metabolism.</text>
</comment>
<feature type="domain" description="PI3K/PI4K catalytic" evidence="24">
    <location>
        <begin position="748"/>
        <end position="1033"/>
    </location>
</feature>
<dbReference type="PROSITE" id="PS00915">
    <property type="entry name" value="PI3_4_KINASE_1"/>
    <property type="match status" value="1"/>
</dbReference>
<feature type="domain" description="C2 PI3K-type" evidence="28">
    <location>
        <begin position="328"/>
        <end position="478"/>
    </location>
</feature>
<dbReference type="GO" id="GO:0005942">
    <property type="term" value="C:phosphatidylinositol 3-kinase complex"/>
    <property type="evidence" value="ECO:0007669"/>
    <property type="project" value="TreeGrafter"/>
</dbReference>
<dbReference type="GO" id="GO:0005524">
    <property type="term" value="F:ATP binding"/>
    <property type="evidence" value="ECO:0007669"/>
    <property type="project" value="UniProtKB-KW"/>
</dbReference>
<evidence type="ECO:0000256" key="5">
    <source>
        <dbReference type="ARBA" id="ARBA00012513"/>
    </source>
</evidence>
<dbReference type="Gene3D" id="1.10.1070.11">
    <property type="entry name" value="Phosphatidylinositol 3-/4-kinase, catalytic domain"/>
    <property type="match status" value="1"/>
</dbReference>
<evidence type="ECO:0000259" key="25">
    <source>
        <dbReference type="PROSITE" id="PS51544"/>
    </source>
</evidence>
<comment type="catalytic activity">
    <reaction evidence="15">
        <text>L-seryl-[protein] + ATP = O-phospho-L-seryl-[protein] + ADP + H(+)</text>
        <dbReference type="Rhea" id="RHEA:17989"/>
        <dbReference type="Rhea" id="RHEA-COMP:9863"/>
        <dbReference type="Rhea" id="RHEA-COMP:11604"/>
        <dbReference type="ChEBI" id="CHEBI:15378"/>
        <dbReference type="ChEBI" id="CHEBI:29999"/>
        <dbReference type="ChEBI" id="CHEBI:30616"/>
        <dbReference type="ChEBI" id="CHEBI:83421"/>
        <dbReference type="ChEBI" id="CHEBI:456216"/>
        <dbReference type="EC" id="2.7.11.1"/>
    </reaction>
    <physiologicalReaction direction="left-to-right" evidence="15">
        <dbReference type="Rhea" id="RHEA:17990"/>
    </physiologicalReaction>
</comment>
<dbReference type="GO" id="GO:0006909">
    <property type="term" value="P:phagocytosis"/>
    <property type="evidence" value="ECO:0007669"/>
    <property type="project" value="UniProtKB-KW"/>
</dbReference>
<dbReference type="InterPro" id="IPR042236">
    <property type="entry name" value="PI3K_accessory_sf"/>
</dbReference>
<dbReference type="GO" id="GO:0046934">
    <property type="term" value="F:1-phosphatidylinositol-4,5-bisphosphate 3-kinase activity"/>
    <property type="evidence" value="ECO:0007669"/>
    <property type="project" value="UniProtKB-EC"/>
</dbReference>
<dbReference type="GO" id="GO:0106310">
    <property type="term" value="F:protein serine kinase activity"/>
    <property type="evidence" value="ECO:0007669"/>
    <property type="project" value="RHEA"/>
</dbReference>
<evidence type="ECO:0000256" key="21">
    <source>
        <dbReference type="ARBA" id="ARBA00078524"/>
    </source>
</evidence>
<evidence type="ECO:0000256" key="6">
    <source>
        <dbReference type="ARBA" id="ARBA00022527"/>
    </source>
</evidence>
<dbReference type="InterPro" id="IPR003113">
    <property type="entry name" value="PI3K_ABD"/>
</dbReference>
<dbReference type="GO" id="GO:0004674">
    <property type="term" value="F:protein serine/threonine kinase activity"/>
    <property type="evidence" value="ECO:0007669"/>
    <property type="project" value="UniProtKB-KW"/>
</dbReference>
<dbReference type="PROSITE" id="PS51547">
    <property type="entry name" value="C2_PI3K"/>
    <property type="match status" value="1"/>
</dbReference>
<keyword evidence="11" id="KW-0067">ATP-binding</keyword>
<evidence type="ECO:0000256" key="22">
    <source>
        <dbReference type="ARBA" id="ARBA00083121"/>
    </source>
</evidence>
<dbReference type="SMART" id="SM00143">
    <property type="entry name" value="PI3K_p85B"/>
    <property type="match status" value="1"/>
</dbReference>
<keyword evidence="6" id="KW-0723">Serine/threonine-protein kinase</keyword>
<dbReference type="GO" id="GO:0016477">
    <property type="term" value="P:cell migration"/>
    <property type="evidence" value="ECO:0007669"/>
    <property type="project" value="TreeGrafter"/>
</dbReference>
<evidence type="ECO:0000256" key="4">
    <source>
        <dbReference type="ARBA" id="ARBA00012073"/>
    </source>
</evidence>
<evidence type="ECO:0000256" key="20">
    <source>
        <dbReference type="ARBA" id="ARBA00076072"/>
    </source>
</evidence>
<dbReference type="GO" id="GO:0043491">
    <property type="term" value="P:phosphatidylinositol 3-kinase/protein kinase B signal transduction"/>
    <property type="evidence" value="ECO:0007669"/>
    <property type="project" value="TreeGrafter"/>
</dbReference>
<dbReference type="PROSITE" id="PS00916">
    <property type="entry name" value="PI3_4_KINASE_2"/>
    <property type="match status" value="1"/>
</dbReference>
<dbReference type="InterPro" id="IPR015433">
    <property type="entry name" value="PI3/4_kinase"/>
</dbReference>
<organism evidence="29 30">
    <name type="scientific">Mizuhopecten yessoensis</name>
    <name type="common">Japanese scallop</name>
    <name type="synonym">Patinopecten yessoensis</name>
    <dbReference type="NCBI Taxonomy" id="6573"/>
    <lineage>
        <taxon>Eukaryota</taxon>
        <taxon>Metazoa</taxon>
        <taxon>Spiralia</taxon>
        <taxon>Lophotrochozoa</taxon>
        <taxon>Mollusca</taxon>
        <taxon>Bivalvia</taxon>
        <taxon>Autobranchia</taxon>
        <taxon>Pteriomorphia</taxon>
        <taxon>Pectinida</taxon>
        <taxon>Pectinoidea</taxon>
        <taxon>Pectinidae</taxon>
        <taxon>Mizuhopecten</taxon>
    </lineage>
</organism>
<dbReference type="Gene3D" id="3.30.1010.10">
    <property type="entry name" value="Phosphatidylinositol 3-kinase Catalytic Subunit, Chain A, domain 4"/>
    <property type="match status" value="1"/>
</dbReference>
<dbReference type="EC" id="2.7.1.137" evidence="4"/>
<accession>A0A210Q3S7</accession>
<dbReference type="Gene3D" id="2.60.40.150">
    <property type="entry name" value="C2 domain"/>
    <property type="match status" value="1"/>
</dbReference>
<evidence type="ECO:0000256" key="18">
    <source>
        <dbReference type="ARBA" id="ARBA00065166"/>
    </source>
</evidence>
<dbReference type="Proteomes" id="UP000242188">
    <property type="component" value="Unassembled WGS sequence"/>
</dbReference>
<evidence type="ECO:0000256" key="16">
    <source>
        <dbReference type="ARBA" id="ARBA00050641"/>
    </source>
</evidence>
<dbReference type="Pfam" id="PF02192">
    <property type="entry name" value="PI3K_p85B"/>
    <property type="match status" value="1"/>
</dbReference>
<dbReference type="SMART" id="SM00146">
    <property type="entry name" value="PI3Kc"/>
    <property type="match status" value="1"/>
</dbReference>
<dbReference type="InterPro" id="IPR018936">
    <property type="entry name" value="PI3/4_kinase_CS"/>
</dbReference>
<evidence type="ECO:0000256" key="19">
    <source>
        <dbReference type="ARBA" id="ARBA00073893"/>
    </source>
</evidence>
<evidence type="ECO:0000259" key="24">
    <source>
        <dbReference type="PROSITE" id="PS50290"/>
    </source>
</evidence>
<keyword evidence="30" id="KW-1185">Reference proteome</keyword>
<proteinExistence type="inferred from homology"/>
<evidence type="ECO:0000256" key="3">
    <source>
        <dbReference type="ARBA" id="ARBA00012010"/>
    </source>
</evidence>
<comment type="catalytic activity">
    <reaction evidence="17">
        <text>1-octadecanoyl-2-(5Z,8Z,11Z,14Z)-eicosatetraenoyl-sn-glycero-3-phospho-1D-myo-inositol 4,5-bisphosphate + ATP = 1-octadecanoyl-2-(5Z,8Z,11Z,14Z-eicosatetraenoyl)-sn-glycero-3-phospho-(1D-myo-inositol 3,4,5-triphosphate) + ADP + H(+)</text>
        <dbReference type="Rhea" id="RHEA:43396"/>
        <dbReference type="ChEBI" id="CHEBI:15378"/>
        <dbReference type="ChEBI" id="CHEBI:30616"/>
        <dbReference type="ChEBI" id="CHEBI:77137"/>
        <dbReference type="ChEBI" id="CHEBI:83243"/>
        <dbReference type="ChEBI" id="CHEBI:456216"/>
    </reaction>
    <physiologicalReaction direction="left-to-right" evidence="17">
        <dbReference type="Rhea" id="RHEA:43397"/>
    </physiologicalReaction>
</comment>
<dbReference type="PANTHER" id="PTHR10048:SF111">
    <property type="entry name" value="PHOSPHATIDYLINOSITOL 3-KINASE AGE-1"/>
    <property type="match status" value="1"/>
</dbReference>
<dbReference type="InterPro" id="IPR002420">
    <property type="entry name" value="PI3K-type_C2_dom"/>
</dbReference>
<evidence type="ECO:0000256" key="23">
    <source>
        <dbReference type="PROSITE-ProRule" id="PRU00880"/>
    </source>
</evidence>
<evidence type="ECO:0000259" key="27">
    <source>
        <dbReference type="PROSITE" id="PS51546"/>
    </source>
</evidence>
<dbReference type="SMART" id="SM00145">
    <property type="entry name" value="PI3Ka"/>
    <property type="match status" value="1"/>
</dbReference>
<keyword evidence="9" id="KW-0547">Nucleotide-binding</keyword>
<dbReference type="GO" id="GO:0016303">
    <property type="term" value="F:1-phosphatidylinositol-3-kinase activity"/>
    <property type="evidence" value="ECO:0007669"/>
    <property type="project" value="UniProtKB-EC"/>
</dbReference>
<reference evidence="29 30" key="1">
    <citation type="journal article" date="2017" name="Nat. Ecol. Evol.">
        <title>Scallop genome provides insights into evolution of bilaterian karyotype and development.</title>
        <authorList>
            <person name="Wang S."/>
            <person name="Zhang J."/>
            <person name="Jiao W."/>
            <person name="Li J."/>
            <person name="Xun X."/>
            <person name="Sun Y."/>
            <person name="Guo X."/>
            <person name="Huan P."/>
            <person name="Dong B."/>
            <person name="Zhang L."/>
            <person name="Hu X."/>
            <person name="Sun X."/>
            <person name="Wang J."/>
            <person name="Zhao C."/>
            <person name="Wang Y."/>
            <person name="Wang D."/>
            <person name="Huang X."/>
            <person name="Wang R."/>
            <person name="Lv J."/>
            <person name="Li Y."/>
            <person name="Zhang Z."/>
            <person name="Liu B."/>
            <person name="Lu W."/>
            <person name="Hui Y."/>
            <person name="Liang J."/>
            <person name="Zhou Z."/>
            <person name="Hou R."/>
            <person name="Li X."/>
            <person name="Liu Y."/>
            <person name="Li H."/>
            <person name="Ning X."/>
            <person name="Lin Y."/>
            <person name="Zhao L."/>
            <person name="Xing Q."/>
            <person name="Dou J."/>
            <person name="Li Y."/>
            <person name="Mao J."/>
            <person name="Guo H."/>
            <person name="Dou H."/>
            <person name="Li T."/>
            <person name="Mu C."/>
            <person name="Jiang W."/>
            <person name="Fu Q."/>
            <person name="Fu X."/>
            <person name="Miao Y."/>
            <person name="Liu J."/>
            <person name="Yu Q."/>
            <person name="Li R."/>
            <person name="Liao H."/>
            <person name="Li X."/>
            <person name="Kong Y."/>
            <person name="Jiang Z."/>
            <person name="Chourrout D."/>
            <person name="Li R."/>
            <person name="Bao Z."/>
        </authorList>
    </citation>
    <scope>NUCLEOTIDE SEQUENCE [LARGE SCALE GENOMIC DNA]</scope>
    <source>
        <strain evidence="29 30">PY_sf001</strain>
    </source>
</reference>
<dbReference type="Pfam" id="PF00613">
    <property type="entry name" value="PI3Ka"/>
    <property type="match status" value="1"/>
</dbReference>
<evidence type="ECO:0000256" key="8">
    <source>
        <dbReference type="ARBA" id="ARBA00022679"/>
    </source>
</evidence>
<dbReference type="FunFam" id="1.10.1070.11:FF:000006">
    <property type="entry name" value="Phosphatidylinositol 4,5-bisphosphate 3-kinase catalytic subunit"/>
    <property type="match status" value="1"/>
</dbReference>
<evidence type="ECO:0000256" key="15">
    <source>
        <dbReference type="ARBA" id="ARBA00048977"/>
    </source>
</evidence>
<dbReference type="InterPro" id="IPR036940">
    <property type="entry name" value="PI3/4_kinase_cat_sf"/>
</dbReference>
<dbReference type="GO" id="GO:0035005">
    <property type="term" value="F:1-phosphatidylinositol-4-phosphate 3-kinase activity"/>
    <property type="evidence" value="ECO:0007669"/>
    <property type="project" value="TreeGrafter"/>
</dbReference>
<comment type="subunit">
    <text evidence="18">Heterodimer of a catalytic subunit PIK3CA and a p85 regulatory subunit (PIK3R1, PIK3R2 or PIK3R3). Interacts with IRS1 in nuclear extracts. Interacts with RUFY3. Interacts with RASD2. Interacts with APPL1. Interacts with HRAS and KRAS. Interaction with HRAS/KRAS is required for PI3K pathway signaling and cell proliferation stimulated by EGF and FGF2. Interacts with FAM83B; activates the PI3K/AKT signaling cascade.</text>
</comment>
<evidence type="ECO:0000256" key="11">
    <source>
        <dbReference type="ARBA" id="ARBA00022840"/>
    </source>
</evidence>
<dbReference type="PROSITE" id="PS50290">
    <property type="entry name" value="PI3_4_KINASE_3"/>
    <property type="match status" value="1"/>
</dbReference>
<dbReference type="GO" id="GO:0005886">
    <property type="term" value="C:plasma membrane"/>
    <property type="evidence" value="ECO:0007669"/>
    <property type="project" value="TreeGrafter"/>
</dbReference>
<gene>
    <name evidence="29" type="ORF">KP79_PYT21788</name>
</gene>
<comment type="catalytic activity">
    <reaction evidence="13">
        <text>a 1,2-diacyl-sn-glycero-3-phospho-(1D-myo-inositol-4,5-bisphosphate) + ATP = a 1,2-diacyl-sn-glycero-3-phospho-(1D-myo-inositol-3,4,5-trisphosphate) + ADP + H(+)</text>
        <dbReference type="Rhea" id="RHEA:21292"/>
        <dbReference type="ChEBI" id="CHEBI:15378"/>
        <dbReference type="ChEBI" id="CHEBI:30616"/>
        <dbReference type="ChEBI" id="CHEBI:57836"/>
        <dbReference type="ChEBI" id="CHEBI:58456"/>
        <dbReference type="ChEBI" id="CHEBI:456216"/>
        <dbReference type="EC" id="2.7.1.153"/>
    </reaction>
    <physiologicalReaction direction="left-to-right" evidence="13">
        <dbReference type="Rhea" id="RHEA:21293"/>
    </physiologicalReaction>
</comment>
<dbReference type="STRING" id="6573.A0A210Q3S7"/>
<dbReference type="SUPFAM" id="SSF49562">
    <property type="entry name" value="C2 domain (Calcium/lipid-binding domain, CaLB)"/>
    <property type="match status" value="1"/>
</dbReference>
<dbReference type="SUPFAM" id="SSF54236">
    <property type="entry name" value="Ubiquitin-like"/>
    <property type="match status" value="1"/>
</dbReference>
<evidence type="ECO:0000256" key="12">
    <source>
        <dbReference type="ARBA" id="ARBA00022907"/>
    </source>
</evidence>
<name>A0A210Q3S7_MIZYE</name>
<keyword evidence="10 29" id="KW-0418">Kinase</keyword>
<dbReference type="EC" id="2.7.1.153" evidence="3"/>
<evidence type="ECO:0000256" key="2">
    <source>
        <dbReference type="ARBA" id="ARBA00005189"/>
    </source>
</evidence>
<dbReference type="Pfam" id="PF00794">
    <property type="entry name" value="PI3K_rbd"/>
    <property type="match status" value="1"/>
</dbReference>
<dbReference type="Gene3D" id="1.25.40.70">
    <property type="entry name" value="Phosphatidylinositol 3-kinase, accessory domain (PIK)"/>
    <property type="match status" value="1"/>
</dbReference>
<dbReference type="InterPro" id="IPR000403">
    <property type="entry name" value="PI3/4_kinase_cat_dom"/>
</dbReference>
<dbReference type="Gene3D" id="3.10.20.90">
    <property type="entry name" value="Phosphatidylinositol 3-kinase Catalytic Subunit, Chain A, domain 1"/>
    <property type="match status" value="2"/>
</dbReference>
<dbReference type="GO" id="GO:0005737">
    <property type="term" value="C:cytoplasm"/>
    <property type="evidence" value="ECO:0007669"/>
    <property type="project" value="TreeGrafter"/>
</dbReference>
<feature type="domain" description="PI3K-RBD" evidence="27">
    <location>
        <begin position="187"/>
        <end position="288"/>
    </location>
</feature>
<dbReference type="SMART" id="SM00144">
    <property type="entry name" value="PI3K_rbd"/>
    <property type="match status" value="1"/>
</dbReference>
<evidence type="ECO:0000256" key="10">
    <source>
        <dbReference type="ARBA" id="ARBA00022777"/>
    </source>
</evidence>
<dbReference type="Pfam" id="PF00792">
    <property type="entry name" value="PI3K_C2"/>
    <property type="match status" value="1"/>
</dbReference>
<dbReference type="PROSITE" id="PS51545">
    <property type="entry name" value="PIK_HELICAL"/>
    <property type="match status" value="1"/>
</dbReference>
<comment type="catalytic activity">
    <reaction evidence="16">
        <text>1,2-dioctanoyl-sn-glycero-3-phospho-(1D-myo-inositol-4,5-bisphosphate) + ATP = 1,2-dioctanoyl-sn-glycero-3-phospho-(1D-myo-inositol-3,4,5-trisphosphate) + ADP + H(+)</text>
        <dbReference type="Rhea" id="RHEA:55632"/>
        <dbReference type="ChEBI" id="CHEBI:15378"/>
        <dbReference type="ChEBI" id="CHEBI:30616"/>
        <dbReference type="ChEBI" id="CHEBI:83416"/>
        <dbReference type="ChEBI" id="CHEBI:83419"/>
        <dbReference type="ChEBI" id="CHEBI:456216"/>
    </reaction>
    <physiologicalReaction direction="left-to-right" evidence="16">
        <dbReference type="Rhea" id="RHEA:55633"/>
    </physiologicalReaction>
</comment>
<dbReference type="SMART" id="SM00142">
    <property type="entry name" value="PI3K_C2"/>
    <property type="match status" value="1"/>
</dbReference>
<dbReference type="AlphaFoldDB" id="A0A210Q3S7"/>
<evidence type="ECO:0000259" key="28">
    <source>
        <dbReference type="PROSITE" id="PS51547"/>
    </source>
</evidence>
<evidence type="ECO:0000256" key="1">
    <source>
        <dbReference type="ARBA" id="ARBA00004805"/>
    </source>
</evidence>
<dbReference type="InterPro" id="IPR011009">
    <property type="entry name" value="Kinase-like_dom_sf"/>
</dbReference>
<dbReference type="SUPFAM" id="SSF48371">
    <property type="entry name" value="ARM repeat"/>
    <property type="match status" value="1"/>
</dbReference>
<sequence>MPPSSGELWGHHLMPQQVLVDCLLPNGILVQLFVNRDATLESIKANVWIEARKFPLYHLLLDPASYIFVSITQDAEKEEFYDETRRLCDLRLFQPVLKVVEPKGNREEKMLNYEIGMTIGIPTNDFNEMKDLEIVTFRRNILDICKDCVDLRESAGKESLALYAYPPNVESTSNLPKHLEDKLASYDNFVVVCIWVVSDDGNRTKFSVKVSHKATPITVIAETIRRRSRMMGITKEHAERCIDVYSTAYALKVCGSDQFLLQEFPISQYKYVRECVAIDKIPQFMLLTREGIYAALPENNFAMPSYAQRGLQALLDINNKQTISLWEIQANLRIRILCATYVNVKESCKIFVRAGVFHGTEGLCEPQDTKLVESNNPRWNEWLEFLYIPDIPRSARLCLSICCVSKRKNRKVISYPLAWGNLQMFDFNDRLLNEKVSLNLWAMPQGMEDSLNPIGLPGSNPDKETPCIEIEFDKFSYPVSYPPESHFEELAHMASSRERRSQYLETAQSRKKEEELVIDIIKRDPLSEIYDQEKEILWKRREYCLQHPHSLPKLVSAAKWNDREQVAQLYMLLKKWPQLKPEVALELLDCSFPDIQLRRFAVTCFEMGLTDDKLQQFLLQLVQALKFEPHLDSPIARFLLKKSLLNQRIGQNFFWLLKSEMHHTNIRVRFGLILEAFCRGCGPYLRMLSRQVEALDKLTKLTDMLKSDVREDDHLRVLQEHLRQPDYQEALTNFMSPLNNSHRLGDINLDDCRVMKSKKHPLWIVWTNPDSLADVWFPNYKIIFKHGDDLRQDMLTLQLLGVMDVLWKDAGLDLRLIPYGCVSTGKDVGVIQVVRQAETLMEIQSKGGMKGAIQIDSSALHKWISMKNKDKYDQAIDTFTRSCAGYCVATFILGIGDRHSENIMVTEEGQVFHIDFGHFLNHKKKKFGINRERVPFVLTEDFMRVITRDSDKAQKQESFKKFAKMCMEAYLVLRENAHLLINLFTMMLSCGIPELQSLDDISYLRKTLAVEKSERDAVEYFSKQFNIAVGEQWKQKVDWFFHNVKNM</sequence>
<comment type="caution">
    <text evidence="29">The sequence shown here is derived from an EMBL/GenBank/DDBJ whole genome shotgun (WGS) entry which is preliminary data.</text>
</comment>
<dbReference type="PROSITE" id="PS51546">
    <property type="entry name" value="PI3K_RBD"/>
    <property type="match status" value="1"/>
</dbReference>
<dbReference type="InterPro" id="IPR035892">
    <property type="entry name" value="C2_domain_sf"/>
</dbReference>
<dbReference type="Pfam" id="PF00454">
    <property type="entry name" value="PI3_PI4_kinase"/>
    <property type="match status" value="1"/>
</dbReference>
<comment type="catalytic activity">
    <reaction evidence="14">
        <text>a 1,2-diacyl-sn-glycero-3-phospho-(1D-myo-inositol) + ATP = a 1,2-diacyl-sn-glycero-3-phospho-(1D-myo-inositol-3-phosphate) + ADP + H(+)</text>
        <dbReference type="Rhea" id="RHEA:12709"/>
        <dbReference type="ChEBI" id="CHEBI:15378"/>
        <dbReference type="ChEBI" id="CHEBI:30616"/>
        <dbReference type="ChEBI" id="CHEBI:57880"/>
        <dbReference type="ChEBI" id="CHEBI:58088"/>
        <dbReference type="ChEBI" id="CHEBI:456216"/>
        <dbReference type="EC" id="2.7.1.137"/>
    </reaction>
    <physiologicalReaction direction="left-to-right" evidence="14">
        <dbReference type="Rhea" id="RHEA:12710"/>
    </physiologicalReaction>
</comment>
<dbReference type="InterPro" id="IPR000341">
    <property type="entry name" value="PI3K_Ras-bd_dom"/>
</dbReference>
<evidence type="ECO:0000256" key="7">
    <source>
        <dbReference type="ARBA" id="ARBA00022657"/>
    </source>
</evidence>
<dbReference type="InterPro" id="IPR016024">
    <property type="entry name" value="ARM-type_fold"/>
</dbReference>
<evidence type="ECO:0000259" key="26">
    <source>
        <dbReference type="PROSITE" id="PS51545"/>
    </source>
</evidence>
<feature type="domain" description="PIK helical" evidence="26">
    <location>
        <begin position="503"/>
        <end position="680"/>
    </location>
</feature>
<feature type="domain" description="PI3K-ABD" evidence="25">
    <location>
        <begin position="14"/>
        <end position="103"/>
    </location>
</feature>
<dbReference type="InterPro" id="IPR001263">
    <property type="entry name" value="PI3K_accessory_dom"/>
</dbReference>
<keyword evidence="8" id="KW-0808">Transferase</keyword>
<dbReference type="PROSITE" id="PS51544">
    <property type="entry name" value="PI3K_ABD"/>
    <property type="match status" value="1"/>
</dbReference>
<dbReference type="EC" id="2.7.11.1" evidence="5"/>
<evidence type="ECO:0000256" key="14">
    <source>
        <dbReference type="ARBA" id="ARBA00023985"/>
    </source>
</evidence>
<comment type="pathway">
    <text evidence="1">Phospholipid metabolism; phosphatidylinositol phosphate biosynthesis.</text>
</comment>
<dbReference type="SUPFAM" id="SSF56112">
    <property type="entry name" value="Protein kinase-like (PK-like)"/>
    <property type="match status" value="1"/>
</dbReference>
<dbReference type="FunFam" id="3.30.1010.10:FF:000007">
    <property type="entry name" value="Phosphatidylinositol 4,5-bisphosphate 3-kinase catalytic subunit"/>
    <property type="match status" value="1"/>
</dbReference>
<dbReference type="EMBL" id="NEDP02005113">
    <property type="protein sequence ID" value="OWF43394.1"/>
    <property type="molecule type" value="Genomic_DNA"/>
</dbReference>
<dbReference type="FunFam" id="1.25.40.70:FF:000001">
    <property type="entry name" value="Phosphatidylinositol 4,5-bisphosphate 3-kinase catalytic subunit"/>
    <property type="match status" value="1"/>
</dbReference>
<evidence type="ECO:0000256" key="13">
    <source>
        <dbReference type="ARBA" id="ARBA00023981"/>
    </source>
</evidence>
<keyword evidence="7" id="KW-0037">Angiogenesis</keyword>